<comment type="caution">
    <text evidence="1">The sequence shown here is derived from an EMBL/GenBank/DDBJ whole genome shotgun (WGS) entry which is preliminary data.</text>
</comment>
<dbReference type="RefSeq" id="WP_119089878.1">
    <property type="nucleotide sequence ID" value="NZ_QXIW01000024.1"/>
</dbReference>
<keyword evidence="3" id="KW-1185">Reference proteome</keyword>
<protein>
    <submittedName>
        <fullName evidence="1">Uncharacterized protein</fullName>
    </submittedName>
</protein>
<evidence type="ECO:0000313" key="3">
    <source>
        <dbReference type="Proteomes" id="UP000265724"/>
    </source>
</evidence>
<evidence type="ECO:0000313" key="2">
    <source>
        <dbReference type="EMBL" id="RIE15674.1"/>
    </source>
</evidence>
<gene>
    <name evidence="2" type="ORF">SMC2_00135</name>
    <name evidence="1" type="ORF">SMC3_04545</name>
</gene>
<dbReference type="Proteomes" id="UP000266042">
    <property type="component" value="Unassembled WGS sequence"/>
</dbReference>
<dbReference type="EMBL" id="QXIX01000002">
    <property type="protein sequence ID" value="RIE15674.1"/>
    <property type="molecule type" value="Genomic_DNA"/>
</dbReference>
<dbReference type="AlphaFoldDB" id="A0A398DCF6"/>
<proteinExistence type="predicted"/>
<sequence length="60" mass="6673">MAREKAKGNTTGANVGFEAKLWNMAEFLCGMIREMMQTRLSGAGLYCRLTILTHNVIILP</sequence>
<evidence type="ECO:0000313" key="4">
    <source>
        <dbReference type="Proteomes" id="UP000266042"/>
    </source>
</evidence>
<organism evidence="1 4">
    <name type="scientific">Candidatus Cryosericum hinesii</name>
    <dbReference type="NCBI Taxonomy" id="2290915"/>
    <lineage>
        <taxon>Bacteria</taxon>
        <taxon>Pseudomonadati</taxon>
        <taxon>Caldisericota/Cryosericota group</taxon>
        <taxon>Candidatus Cryosericota</taxon>
        <taxon>Candidatus Cryosericia</taxon>
        <taxon>Candidatus Cryosericales</taxon>
        <taxon>Candidatus Cryosericaceae</taxon>
        <taxon>Candidatus Cryosericum</taxon>
    </lineage>
</organism>
<dbReference type="Proteomes" id="UP000265724">
    <property type="component" value="Unassembled WGS sequence"/>
</dbReference>
<accession>A0A398DCF6</accession>
<reference evidence="3 4" key="1">
    <citation type="submission" date="2018-09" db="EMBL/GenBank/DDBJ databases">
        <title>Discovery and Ecogenomic Context for Candidatus Cryosericales, a Global Caldiserica Order Active in Thawing Permafrost.</title>
        <authorList>
            <person name="Martinez M.A."/>
            <person name="Woodcroft B.J."/>
            <person name="Ignacio Espinoza J.C."/>
            <person name="Zayed A."/>
            <person name="Singleton C.M."/>
            <person name="Boyd J."/>
            <person name="Li Y.-F."/>
            <person name="Purvine S."/>
            <person name="Maughan H."/>
            <person name="Hodgkins S.B."/>
            <person name="Anderson D."/>
            <person name="Sederholm M."/>
            <person name="Temperton B."/>
            <person name="Saleska S.R."/>
            <person name="Tyson G.W."/>
            <person name="Rich V.I."/>
        </authorList>
    </citation>
    <scope>NUCLEOTIDE SEQUENCE [LARGE SCALE GENOMIC DNA]</scope>
    <source>
        <strain evidence="2 3">SMC2</strain>
        <strain evidence="1 4">SMC3</strain>
    </source>
</reference>
<evidence type="ECO:0000313" key="1">
    <source>
        <dbReference type="EMBL" id="RIE13276.1"/>
    </source>
</evidence>
<name>A0A398DCF6_9BACT</name>
<dbReference type="EMBL" id="QXIW01000024">
    <property type="protein sequence ID" value="RIE13276.1"/>
    <property type="molecule type" value="Genomic_DNA"/>
</dbReference>